<dbReference type="AlphaFoldDB" id="A0A1R2D1Q2"/>
<dbReference type="EMBL" id="MPUH01000016">
    <property type="protein sequence ID" value="OMJ95178.1"/>
    <property type="molecule type" value="Genomic_DNA"/>
</dbReference>
<organism evidence="1 2">
    <name type="scientific">Stentor coeruleus</name>
    <dbReference type="NCBI Taxonomy" id="5963"/>
    <lineage>
        <taxon>Eukaryota</taxon>
        <taxon>Sar</taxon>
        <taxon>Alveolata</taxon>
        <taxon>Ciliophora</taxon>
        <taxon>Postciliodesmatophora</taxon>
        <taxon>Heterotrichea</taxon>
        <taxon>Heterotrichida</taxon>
        <taxon>Stentoridae</taxon>
        <taxon>Stentor</taxon>
    </lineage>
</organism>
<evidence type="ECO:0000313" key="1">
    <source>
        <dbReference type="EMBL" id="OMJ95178.1"/>
    </source>
</evidence>
<dbReference type="Proteomes" id="UP000187209">
    <property type="component" value="Unassembled WGS sequence"/>
</dbReference>
<gene>
    <name evidence="1" type="ORF">SteCoe_1556</name>
</gene>
<name>A0A1R2D1Q2_9CILI</name>
<dbReference type="OrthoDB" id="324505at2759"/>
<sequence length="106" mass="12562">MTTPGLSPSLTRVEKPKLKKLIWRASQKDLKQWEEDLSRISKEEAFIKKTIRDLNVKYQKIIACRCEKDKEVSTVEDKKQKELERSLAHIDNLLRGTRKKYKNKFS</sequence>
<protein>
    <submittedName>
        <fullName evidence="1">Uncharacterized protein</fullName>
    </submittedName>
</protein>
<reference evidence="1 2" key="1">
    <citation type="submission" date="2016-11" db="EMBL/GenBank/DDBJ databases">
        <title>The macronuclear genome of Stentor coeruleus: a giant cell with tiny introns.</title>
        <authorList>
            <person name="Slabodnick M."/>
            <person name="Ruby J.G."/>
            <person name="Reiff S.B."/>
            <person name="Swart E.C."/>
            <person name="Gosai S."/>
            <person name="Prabakaran S."/>
            <person name="Witkowska E."/>
            <person name="Larue G.E."/>
            <person name="Fisher S."/>
            <person name="Freeman R.M."/>
            <person name="Gunawardena J."/>
            <person name="Chu W."/>
            <person name="Stover N.A."/>
            <person name="Gregory B.D."/>
            <person name="Nowacki M."/>
            <person name="Derisi J."/>
            <person name="Roy S.W."/>
            <person name="Marshall W.F."/>
            <person name="Sood P."/>
        </authorList>
    </citation>
    <scope>NUCLEOTIDE SEQUENCE [LARGE SCALE GENOMIC DNA]</scope>
    <source>
        <strain evidence="1">WM001</strain>
    </source>
</reference>
<evidence type="ECO:0000313" key="2">
    <source>
        <dbReference type="Proteomes" id="UP000187209"/>
    </source>
</evidence>
<comment type="caution">
    <text evidence="1">The sequence shown here is derived from an EMBL/GenBank/DDBJ whole genome shotgun (WGS) entry which is preliminary data.</text>
</comment>
<accession>A0A1R2D1Q2</accession>
<proteinExistence type="predicted"/>
<keyword evidence="2" id="KW-1185">Reference proteome</keyword>